<name>A0A9Q1GXN1_9CARY</name>
<gene>
    <name evidence="1" type="ORF">Cgig2_023529</name>
</gene>
<organism evidence="1 2">
    <name type="scientific">Carnegiea gigantea</name>
    <dbReference type="NCBI Taxonomy" id="171969"/>
    <lineage>
        <taxon>Eukaryota</taxon>
        <taxon>Viridiplantae</taxon>
        <taxon>Streptophyta</taxon>
        <taxon>Embryophyta</taxon>
        <taxon>Tracheophyta</taxon>
        <taxon>Spermatophyta</taxon>
        <taxon>Magnoliopsida</taxon>
        <taxon>eudicotyledons</taxon>
        <taxon>Gunneridae</taxon>
        <taxon>Pentapetalae</taxon>
        <taxon>Caryophyllales</taxon>
        <taxon>Cactineae</taxon>
        <taxon>Cactaceae</taxon>
        <taxon>Cactoideae</taxon>
        <taxon>Echinocereeae</taxon>
        <taxon>Carnegiea</taxon>
    </lineage>
</organism>
<dbReference type="OrthoDB" id="1748511at2759"/>
<keyword evidence="2" id="KW-1185">Reference proteome</keyword>
<evidence type="ECO:0000313" key="1">
    <source>
        <dbReference type="EMBL" id="KAJ8426413.1"/>
    </source>
</evidence>
<accession>A0A9Q1GXN1</accession>
<comment type="caution">
    <text evidence="1">The sequence shown here is derived from an EMBL/GenBank/DDBJ whole genome shotgun (WGS) entry which is preliminary data.</text>
</comment>
<protein>
    <submittedName>
        <fullName evidence="1">Uncharacterized protein</fullName>
    </submittedName>
</protein>
<sequence>MAHPTLEPMPGACGYYYSCKPSKRRKAKIDETKHVQPLTMASDLHGAVSELLNKVDGFSSSSCIDPASSSCCDAAKTSLRHALAVWLHELESLICELLDAYSSRIERARSSSVNDSQNAVAGGVLLISLGNIVVIILSPTNVCASSSTDPDCMQSISGSSLVPPAMLQFAKTRKLSIERSDCRKSVIVSILSNC</sequence>
<dbReference type="EMBL" id="JAKOGI010001293">
    <property type="protein sequence ID" value="KAJ8426413.1"/>
    <property type="molecule type" value="Genomic_DNA"/>
</dbReference>
<reference evidence="1" key="1">
    <citation type="submission" date="2022-04" db="EMBL/GenBank/DDBJ databases">
        <title>Carnegiea gigantea Genome sequencing and assembly v2.</title>
        <authorList>
            <person name="Copetti D."/>
            <person name="Sanderson M.J."/>
            <person name="Burquez A."/>
            <person name="Wojciechowski M.F."/>
        </authorList>
    </citation>
    <scope>NUCLEOTIDE SEQUENCE</scope>
    <source>
        <strain evidence="1">SGP5-SGP5p</strain>
        <tissue evidence="1">Aerial part</tissue>
    </source>
</reference>
<dbReference type="Proteomes" id="UP001153076">
    <property type="component" value="Unassembled WGS sequence"/>
</dbReference>
<proteinExistence type="predicted"/>
<evidence type="ECO:0000313" key="2">
    <source>
        <dbReference type="Proteomes" id="UP001153076"/>
    </source>
</evidence>
<dbReference type="AlphaFoldDB" id="A0A9Q1GXN1"/>